<evidence type="ECO:0000256" key="2">
    <source>
        <dbReference type="ARBA" id="ARBA00023157"/>
    </source>
</evidence>
<accession>A0A382J924</accession>
<dbReference type="Gene3D" id="2.60.120.200">
    <property type="match status" value="1"/>
</dbReference>
<evidence type="ECO:0000313" key="4">
    <source>
        <dbReference type="EMBL" id="SVC08075.1"/>
    </source>
</evidence>
<keyword evidence="1" id="KW-0732">Signal</keyword>
<dbReference type="SUPFAM" id="SSF49899">
    <property type="entry name" value="Concanavalin A-like lectins/glucanases"/>
    <property type="match status" value="1"/>
</dbReference>
<dbReference type="EMBL" id="UINC01072438">
    <property type="protein sequence ID" value="SVC08075.1"/>
    <property type="molecule type" value="Genomic_DNA"/>
</dbReference>
<evidence type="ECO:0000256" key="1">
    <source>
        <dbReference type="ARBA" id="ARBA00022729"/>
    </source>
</evidence>
<dbReference type="SMART" id="SM00560">
    <property type="entry name" value="LamGL"/>
    <property type="match status" value="1"/>
</dbReference>
<sequence length="268" mass="28774">MICSSLKKIACLAIIVCSTWVLTNFVEAQMVEDGLVSYWPLDEIQAGKKVPDVVGENHGELAGESKMKIVAGKVGGAGKFDGLATVHIPGTKTLAFNGKDEMTVSAWVNAKNDEPVKGVVAGCCGTIVAQRDINGWALRFDGRNGGKEMEFIVCPGWNGDGGFGFPKLKPGQWHYLTGVVTKKNQLLYLDGKGELELGRPAPIQTNGGTETEIGHAGDGGFVGLIDEVTIYNRALSQKEIQQNFEAKGMAVNPTTKLTTHWAEIKVLR</sequence>
<evidence type="ECO:0000259" key="3">
    <source>
        <dbReference type="SMART" id="SM00560"/>
    </source>
</evidence>
<gene>
    <name evidence="4" type="ORF">METZ01_LOCUS260929</name>
</gene>
<feature type="domain" description="LamG-like jellyroll fold" evidence="3">
    <location>
        <begin position="100"/>
        <end position="238"/>
    </location>
</feature>
<dbReference type="AlphaFoldDB" id="A0A382J924"/>
<proteinExistence type="predicted"/>
<dbReference type="InterPro" id="IPR006558">
    <property type="entry name" value="LamG-like"/>
</dbReference>
<name>A0A382J924_9ZZZZ</name>
<dbReference type="InterPro" id="IPR013320">
    <property type="entry name" value="ConA-like_dom_sf"/>
</dbReference>
<dbReference type="Pfam" id="PF13385">
    <property type="entry name" value="Laminin_G_3"/>
    <property type="match status" value="1"/>
</dbReference>
<organism evidence="4">
    <name type="scientific">marine metagenome</name>
    <dbReference type="NCBI Taxonomy" id="408172"/>
    <lineage>
        <taxon>unclassified sequences</taxon>
        <taxon>metagenomes</taxon>
        <taxon>ecological metagenomes</taxon>
    </lineage>
</organism>
<reference evidence="4" key="1">
    <citation type="submission" date="2018-05" db="EMBL/GenBank/DDBJ databases">
        <authorList>
            <person name="Lanie J.A."/>
            <person name="Ng W.-L."/>
            <person name="Kazmierczak K.M."/>
            <person name="Andrzejewski T.M."/>
            <person name="Davidsen T.M."/>
            <person name="Wayne K.J."/>
            <person name="Tettelin H."/>
            <person name="Glass J.I."/>
            <person name="Rusch D."/>
            <person name="Podicherti R."/>
            <person name="Tsui H.-C.T."/>
            <person name="Winkler M.E."/>
        </authorList>
    </citation>
    <scope>NUCLEOTIDE SEQUENCE</scope>
</reference>
<protein>
    <recommendedName>
        <fullName evidence="3">LamG-like jellyroll fold domain-containing protein</fullName>
    </recommendedName>
</protein>
<keyword evidence="2" id="KW-1015">Disulfide bond</keyword>